<dbReference type="Gene3D" id="1.10.555.10">
    <property type="entry name" value="Rho GTPase activation protein"/>
    <property type="match status" value="1"/>
</dbReference>
<dbReference type="InterPro" id="IPR000198">
    <property type="entry name" value="RhoGAP_dom"/>
</dbReference>
<dbReference type="Pfam" id="PF00620">
    <property type="entry name" value="RhoGAP"/>
    <property type="match status" value="1"/>
</dbReference>
<reference evidence="4 5" key="1">
    <citation type="journal article" date="2016" name="Mol. Biol. Evol.">
        <title>Comparative Genomics of Early-Diverging Mushroom-Forming Fungi Provides Insights into the Origins of Lignocellulose Decay Capabilities.</title>
        <authorList>
            <person name="Nagy L.G."/>
            <person name="Riley R."/>
            <person name="Tritt A."/>
            <person name="Adam C."/>
            <person name="Daum C."/>
            <person name="Floudas D."/>
            <person name="Sun H."/>
            <person name="Yadav J.S."/>
            <person name="Pangilinan J."/>
            <person name="Larsson K.H."/>
            <person name="Matsuura K."/>
            <person name="Barry K."/>
            <person name="Labutti K."/>
            <person name="Kuo R."/>
            <person name="Ohm R.A."/>
            <person name="Bhattacharya S.S."/>
            <person name="Shirouzu T."/>
            <person name="Yoshinaga Y."/>
            <person name="Martin F.M."/>
            <person name="Grigoriev I.V."/>
            <person name="Hibbett D.S."/>
        </authorList>
    </citation>
    <scope>NUCLEOTIDE SEQUENCE [LARGE SCALE GENOMIC DNA]</scope>
    <source>
        <strain evidence="4 5">HHB12733</strain>
    </source>
</reference>
<feature type="compositionally biased region" description="Basic and acidic residues" evidence="1">
    <location>
        <begin position="228"/>
        <end position="237"/>
    </location>
</feature>
<gene>
    <name evidence="4" type="ORF">CALCODRAFT_466345</name>
</gene>
<dbReference type="GO" id="GO:0005737">
    <property type="term" value="C:cytoplasm"/>
    <property type="evidence" value="ECO:0007669"/>
    <property type="project" value="TreeGrafter"/>
</dbReference>
<dbReference type="GO" id="GO:0007264">
    <property type="term" value="P:small GTPase-mediated signal transduction"/>
    <property type="evidence" value="ECO:0007669"/>
    <property type="project" value="TreeGrafter"/>
</dbReference>
<dbReference type="PROSITE" id="PS50238">
    <property type="entry name" value="RHOGAP"/>
    <property type="match status" value="1"/>
</dbReference>
<evidence type="ECO:0000259" key="3">
    <source>
        <dbReference type="PROSITE" id="PS50238"/>
    </source>
</evidence>
<dbReference type="InParanoid" id="A0A165HY70"/>
<protein>
    <recommendedName>
        <fullName evidence="6">Rho-GAP domain-containing protein</fullName>
    </recommendedName>
</protein>
<dbReference type="SUPFAM" id="SSF48350">
    <property type="entry name" value="GTPase activation domain, GAP"/>
    <property type="match status" value="1"/>
</dbReference>
<dbReference type="InterPro" id="IPR027267">
    <property type="entry name" value="AH/BAR_dom_sf"/>
</dbReference>
<feature type="compositionally biased region" description="Basic and acidic residues" evidence="1">
    <location>
        <begin position="983"/>
        <end position="993"/>
    </location>
</feature>
<dbReference type="FunCoup" id="A0A165HY70">
    <property type="interactions" value="19"/>
</dbReference>
<dbReference type="STRING" id="1353952.A0A165HY70"/>
<feature type="region of interest" description="Disordered" evidence="1">
    <location>
        <begin position="172"/>
        <end position="191"/>
    </location>
</feature>
<dbReference type="SUPFAM" id="SSF103657">
    <property type="entry name" value="BAR/IMD domain-like"/>
    <property type="match status" value="1"/>
</dbReference>
<dbReference type="SMART" id="SM00324">
    <property type="entry name" value="RhoGAP"/>
    <property type="match status" value="1"/>
</dbReference>
<proteinExistence type="predicted"/>
<keyword evidence="5" id="KW-1185">Reference proteome</keyword>
<dbReference type="OrthoDB" id="2155291at2759"/>
<evidence type="ECO:0000313" key="4">
    <source>
        <dbReference type="EMBL" id="KZT59900.1"/>
    </source>
</evidence>
<evidence type="ECO:0008006" key="6">
    <source>
        <dbReference type="Google" id="ProtNLM"/>
    </source>
</evidence>
<evidence type="ECO:0000259" key="2">
    <source>
        <dbReference type="PROSITE" id="PS50186"/>
    </source>
</evidence>
<dbReference type="GO" id="GO:0005096">
    <property type="term" value="F:GTPase activator activity"/>
    <property type="evidence" value="ECO:0007669"/>
    <property type="project" value="TreeGrafter"/>
</dbReference>
<dbReference type="GO" id="GO:0005886">
    <property type="term" value="C:plasma membrane"/>
    <property type="evidence" value="ECO:0007669"/>
    <property type="project" value="TreeGrafter"/>
</dbReference>
<dbReference type="Proteomes" id="UP000076842">
    <property type="component" value="Unassembled WGS sequence"/>
</dbReference>
<organism evidence="4 5">
    <name type="scientific">Calocera cornea HHB12733</name>
    <dbReference type="NCBI Taxonomy" id="1353952"/>
    <lineage>
        <taxon>Eukaryota</taxon>
        <taxon>Fungi</taxon>
        <taxon>Dikarya</taxon>
        <taxon>Basidiomycota</taxon>
        <taxon>Agaricomycotina</taxon>
        <taxon>Dacrymycetes</taxon>
        <taxon>Dacrymycetales</taxon>
        <taxon>Dacrymycetaceae</taxon>
        <taxon>Calocera</taxon>
    </lineage>
</organism>
<dbReference type="GO" id="GO:0007010">
    <property type="term" value="P:cytoskeleton organization"/>
    <property type="evidence" value="ECO:0007669"/>
    <property type="project" value="TreeGrafter"/>
</dbReference>
<accession>A0A165HY70</accession>
<feature type="compositionally biased region" description="Low complexity" evidence="1">
    <location>
        <begin position="921"/>
        <end position="930"/>
    </location>
</feature>
<name>A0A165HY70_9BASI</name>
<dbReference type="PROSITE" id="PS50186">
    <property type="entry name" value="DEP"/>
    <property type="match status" value="1"/>
</dbReference>
<feature type="compositionally biased region" description="Basic and acidic residues" evidence="1">
    <location>
        <begin position="848"/>
        <end position="862"/>
    </location>
</feature>
<dbReference type="PANTHER" id="PTHR23065">
    <property type="entry name" value="PROLINE-SERINE-THREONINE PHOSPHATASE INTERACTING PROTEIN 1"/>
    <property type="match status" value="1"/>
</dbReference>
<feature type="compositionally biased region" description="Low complexity" evidence="1">
    <location>
        <begin position="876"/>
        <end position="887"/>
    </location>
</feature>
<feature type="compositionally biased region" description="Polar residues" evidence="1">
    <location>
        <begin position="900"/>
        <end position="911"/>
    </location>
</feature>
<dbReference type="PANTHER" id="PTHR23065:SF17">
    <property type="entry name" value="RHO-GTPASE-ACTIVATING PROTEIN RGD2"/>
    <property type="match status" value="1"/>
</dbReference>
<dbReference type="InterPro" id="IPR036390">
    <property type="entry name" value="WH_DNA-bd_sf"/>
</dbReference>
<feature type="compositionally biased region" description="Polar residues" evidence="1">
    <location>
        <begin position="180"/>
        <end position="191"/>
    </location>
</feature>
<evidence type="ECO:0000256" key="1">
    <source>
        <dbReference type="SAM" id="MobiDB-lite"/>
    </source>
</evidence>
<dbReference type="InterPro" id="IPR008936">
    <property type="entry name" value="Rho_GTPase_activation_prot"/>
</dbReference>
<sequence length="993" mass="109211">MPVVTLPLSFSNSFWTQDYRRGLELLYGKLQQGVGEDAEIVAFIKARIAAERAIAGSLANPPLTGPRGAGFGADDGASLLMAFRGLQRESVLQGEVHGAVAKDLETIVLDPFAEWAQGHAARVEESRQYLLDGAVKSYEQTSNEVAKLKHNYITRTRAADEAEDDLKFAPNSEIGEKLTPSPTGSIQRSGSVTDRIQERLRVKMGGAKLTEVKEDEEEKELPSPPRFSSEEKGKMKELPPTNLESPNRQGSIDIVPLTPQKRQNPEPILLAGIALPPVAISALLARARAELPMQTVKIPILGDYEECFTGEDITKWLRENVEAFGGSLDRAEDAARDLGEHIGVWRRIGSIGNKFEPTKEAFYQFRPKAFTLSEEEDGTVISPTFVSSASSLVKRSGTVASYISSALGGHSNDRIQRMRVEADKADHAYATAVRSLDKQRLDLEERIEHGLKVLQGWEVERLRAIKTVLLQYEGTVATLSSGLQASFDRSSTLIATYKPESDLTALIERYRTGPFRPTPHVYESIAHMGPGSVSFGIDLGNWAGEGGWNALRAGTDDHKDKPAIPGVLTGLLAALEEAYSKLASDDERRKTWIYEVPLRNIHQLRDSLNRFSPDDAPPLDLLARYDAPVLASTVKLWLLELNPPLATWEGWEDIRRIYPNVGANLHEETPDHMDELKQVLSHLPKVYLQTFDALIRHFKSLIDNTKVEEADDVYKTKLALSIGRAIVRPKYENELSIQDRHPTLFFIDLLDHYEDVLPPTLARKQRESGIRAMPMRKRTAPIDQRLSRSSMTGNEDVQKLLAAQMGLRNPRSRAASPAPPEHPSAPPITEEHPKFKDDEEEAVPEEPTTAKELEHEPVHEGAELTAPAIEVEHPTPETTGSTPVTTTLSALNSEDDPISRSATSLTRNTSGELGRRRARGPRATPAGGRRMVSSEQVASSEVGHVHGPVDASEYAPRKRGGRGAAGLFAKRDGPRSALSGDEGDGHSGGDEST</sequence>
<dbReference type="Gene3D" id="1.20.1270.60">
    <property type="entry name" value="Arfaptin homology (AH) domain/BAR domain"/>
    <property type="match status" value="2"/>
</dbReference>
<dbReference type="AlphaFoldDB" id="A0A165HY70"/>
<feature type="region of interest" description="Disordered" evidence="1">
    <location>
        <begin position="808"/>
        <end position="993"/>
    </location>
</feature>
<feature type="compositionally biased region" description="Pro residues" evidence="1">
    <location>
        <begin position="817"/>
        <end position="826"/>
    </location>
</feature>
<evidence type="ECO:0000313" key="5">
    <source>
        <dbReference type="Proteomes" id="UP000076842"/>
    </source>
</evidence>
<dbReference type="InterPro" id="IPR000591">
    <property type="entry name" value="DEP_dom"/>
</dbReference>
<dbReference type="SUPFAM" id="SSF46785">
    <property type="entry name" value="Winged helix' DNA-binding domain"/>
    <property type="match status" value="1"/>
</dbReference>
<feature type="domain" description="DEP" evidence="2">
    <location>
        <begin position="287"/>
        <end position="367"/>
    </location>
</feature>
<dbReference type="EMBL" id="KV423936">
    <property type="protein sequence ID" value="KZT59900.1"/>
    <property type="molecule type" value="Genomic_DNA"/>
</dbReference>
<feature type="region of interest" description="Disordered" evidence="1">
    <location>
        <begin position="764"/>
        <end position="793"/>
    </location>
</feature>
<feature type="region of interest" description="Disordered" evidence="1">
    <location>
        <begin position="208"/>
        <end position="250"/>
    </location>
</feature>
<feature type="domain" description="Rho-GAP" evidence="3">
    <location>
        <begin position="549"/>
        <end position="757"/>
    </location>
</feature>
<dbReference type="GO" id="GO:0000935">
    <property type="term" value="C:division septum"/>
    <property type="evidence" value="ECO:0007669"/>
    <property type="project" value="TreeGrafter"/>
</dbReference>